<dbReference type="OrthoDB" id="3538665at2"/>
<gene>
    <name evidence="1" type="ORF">TPA0598_13_00530</name>
</gene>
<dbReference type="Proteomes" id="UP000048965">
    <property type="component" value="Unassembled WGS sequence"/>
</dbReference>
<evidence type="ECO:0000313" key="1">
    <source>
        <dbReference type="EMBL" id="GAO12869.1"/>
    </source>
</evidence>
<keyword evidence="2" id="KW-1185">Reference proteome</keyword>
<comment type="caution">
    <text evidence="1">The sequence shown here is derived from an EMBL/GenBank/DDBJ whole genome shotgun (WGS) entry which is preliminary data.</text>
</comment>
<protein>
    <submittedName>
        <fullName evidence="1">Putative Xre family transcriptional regulator</fullName>
    </submittedName>
</protein>
<dbReference type="EMBL" id="BBNO01000013">
    <property type="protein sequence ID" value="GAO12869.1"/>
    <property type="molecule type" value="Genomic_DNA"/>
</dbReference>
<reference evidence="2" key="1">
    <citation type="submission" date="2014-09" db="EMBL/GenBank/DDBJ databases">
        <title>Whole genome shotgun sequence of Streptomyces sp. NBRC 110027.</title>
        <authorList>
            <person name="Komaki H."/>
            <person name="Ichikawa N."/>
            <person name="Katano-Makiyama Y."/>
            <person name="Hosoyama A."/>
            <person name="Hashimoto M."/>
            <person name="Uohara A."/>
            <person name="Kitahashi Y."/>
            <person name="Ohji S."/>
            <person name="Kimura A."/>
            <person name="Yamazoe A."/>
            <person name="Igarashi Y."/>
            <person name="Fujita N."/>
        </authorList>
    </citation>
    <scope>NUCLEOTIDE SEQUENCE [LARGE SCALE GENOMIC DNA]</scope>
    <source>
        <strain evidence="2">NBRC 110027</strain>
    </source>
</reference>
<sequence>MHHQPGHRGDEAYCGKPVSAGLAMLDNSCSYLRQFTPDVLKAIKFTGGTGTEEASERRIGGT</sequence>
<evidence type="ECO:0000313" key="2">
    <source>
        <dbReference type="Proteomes" id="UP000048965"/>
    </source>
</evidence>
<dbReference type="RefSeq" id="WP_042162266.1">
    <property type="nucleotide sequence ID" value="NZ_BBNO01000013.1"/>
</dbReference>
<name>A0A0P4RHK8_9ACTN</name>
<dbReference type="AlphaFoldDB" id="A0A0P4RHK8"/>
<organism evidence="1 2">
    <name type="scientific">Streptomyces lydicamycinicus</name>
    <dbReference type="NCBI Taxonomy" id="1546107"/>
    <lineage>
        <taxon>Bacteria</taxon>
        <taxon>Bacillati</taxon>
        <taxon>Actinomycetota</taxon>
        <taxon>Actinomycetes</taxon>
        <taxon>Kitasatosporales</taxon>
        <taxon>Streptomycetaceae</taxon>
        <taxon>Streptomyces</taxon>
    </lineage>
</organism>
<reference evidence="1 2" key="2">
    <citation type="journal article" date="2015" name="Stand. Genomic Sci.">
        <title>Draft genome sequence of marine-derived Streptomyces sp. TP-A0598, a producer of anti-MRSA antibiotic lydicamycins.</title>
        <authorList>
            <person name="Komaki H."/>
            <person name="Ichikawa N."/>
            <person name="Hosoyama A."/>
            <person name="Fujita N."/>
            <person name="Igarashi Y."/>
        </authorList>
    </citation>
    <scope>NUCLEOTIDE SEQUENCE [LARGE SCALE GENOMIC DNA]</scope>
    <source>
        <strain evidence="1 2">NBRC 110027</strain>
    </source>
</reference>
<proteinExistence type="predicted"/>
<accession>A0A0P4RHK8</accession>